<evidence type="ECO:0000313" key="1">
    <source>
        <dbReference type="EMBL" id="KUN67624.1"/>
    </source>
</evidence>
<keyword evidence="2" id="KW-1185">Reference proteome</keyword>
<gene>
    <name evidence="1" type="ORF">AQJ54_13820</name>
</gene>
<dbReference type="Gene3D" id="3.40.50.2000">
    <property type="entry name" value="Glycogen Phosphorylase B"/>
    <property type="match status" value="1"/>
</dbReference>
<name>A0A101S515_9ACTN</name>
<dbReference type="AlphaFoldDB" id="A0A101S515"/>
<reference evidence="1 2" key="1">
    <citation type="submission" date="2015-10" db="EMBL/GenBank/DDBJ databases">
        <title>Draft genome sequence of Streptomyces griseorubiginosus DSM 40469, type strain for the species Streptomyces griseorubiginosus.</title>
        <authorList>
            <person name="Ruckert C."/>
            <person name="Winkler A."/>
            <person name="Kalinowski J."/>
            <person name="Kampfer P."/>
            <person name="Glaeser S."/>
        </authorList>
    </citation>
    <scope>NUCLEOTIDE SEQUENCE [LARGE SCALE GENOMIC DNA]</scope>
    <source>
        <strain evidence="1 2">DSM 40469</strain>
    </source>
</reference>
<sequence>MDHGSDCFAITPYGRGAGSSRVRVFEWLDRIGTDFAVGSYLSLSDAAPSRLLRHPVSLARAELRLADVVRAGPRRLLLHREASPLSRGWWERRLLRSAEFAVYDFDDALQWDRGEGGLVRRLAPKAAKAQVAVEHADRVIAGNAVLADWACERHRDVVVIPSCVALADYVPKRSYTLHDPPRLGWIGSPHNEACLLLISGALREVHRRTGARVTVVGTTTPSLGDLEHLIDRIAWSPDSQREALSAMDIGLMPLAPTAYSLGKCGYKLLQYAAAGLPAVATPLGVNTELLSEFGMPAPRGPDEWTAAILGLIDASATVRAGLGRTAREITGRRYSYDAWLPRWAAALELGTVTP</sequence>
<dbReference type="Proteomes" id="UP000054375">
    <property type="component" value="Unassembled WGS sequence"/>
</dbReference>
<dbReference type="RefSeq" id="WP_062237440.1">
    <property type="nucleotide sequence ID" value="NZ_JBIATL010000002.1"/>
</dbReference>
<accession>A0A101S515</accession>
<dbReference type="EMBL" id="LMWV01000008">
    <property type="protein sequence ID" value="KUN67624.1"/>
    <property type="molecule type" value="Genomic_DNA"/>
</dbReference>
<evidence type="ECO:0000313" key="2">
    <source>
        <dbReference type="Proteomes" id="UP000054375"/>
    </source>
</evidence>
<organism evidence="1 2">
    <name type="scientific">Streptomyces griseorubiginosus</name>
    <dbReference type="NCBI Taxonomy" id="67304"/>
    <lineage>
        <taxon>Bacteria</taxon>
        <taxon>Bacillati</taxon>
        <taxon>Actinomycetota</taxon>
        <taxon>Actinomycetes</taxon>
        <taxon>Kitasatosporales</taxon>
        <taxon>Streptomycetaceae</taxon>
        <taxon>Streptomyces</taxon>
    </lineage>
</organism>
<dbReference type="SUPFAM" id="SSF53756">
    <property type="entry name" value="UDP-Glycosyltransferase/glycogen phosphorylase"/>
    <property type="match status" value="1"/>
</dbReference>
<proteinExistence type="predicted"/>
<protein>
    <recommendedName>
        <fullName evidence="3">Glycosyltransferase involved in cell wall biosynthesis</fullName>
    </recommendedName>
</protein>
<dbReference type="Pfam" id="PF13692">
    <property type="entry name" value="Glyco_trans_1_4"/>
    <property type="match status" value="1"/>
</dbReference>
<evidence type="ECO:0008006" key="3">
    <source>
        <dbReference type="Google" id="ProtNLM"/>
    </source>
</evidence>
<comment type="caution">
    <text evidence="1">The sequence shown here is derived from an EMBL/GenBank/DDBJ whole genome shotgun (WGS) entry which is preliminary data.</text>
</comment>